<dbReference type="GO" id="GO:0007052">
    <property type="term" value="P:mitotic spindle organization"/>
    <property type="evidence" value="ECO:0007669"/>
    <property type="project" value="TreeGrafter"/>
</dbReference>
<dbReference type="GO" id="GO:0005869">
    <property type="term" value="C:dynactin complex"/>
    <property type="evidence" value="ECO:0007669"/>
    <property type="project" value="InterPro"/>
</dbReference>
<dbReference type="GO" id="GO:0070840">
    <property type="term" value="F:dynein complex binding"/>
    <property type="evidence" value="ECO:0007669"/>
    <property type="project" value="TreeGrafter"/>
</dbReference>
<gene>
    <name evidence="7" type="ORF">GGI25_002239</name>
</gene>
<evidence type="ECO:0000256" key="6">
    <source>
        <dbReference type="ARBA" id="ARBA00034687"/>
    </source>
</evidence>
<evidence type="ECO:0000256" key="5">
    <source>
        <dbReference type="ARBA" id="ARBA00023212"/>
    </source>
</evidence>
<evidence type="ECO:0000256" key="4">
    <source>
        <dbReference type="ARBA" id="ARBA00022490"/>
    </source>
</evidence>
<dbReference type="Proteomes" id="UP001151518">
    <property type="component" value="Unassembled WGS sequence"/>
</dbReference>
<evidence type="ECO:0000256" key="3">
    <source>
        <dbReference type="ARBA" id="ARBA00016573"/>
    </source>
</evidence>
<keyword evidence="4" id="KW-0963">Cytoplasm</keyword>
<dbReference type="OrthoDB" id="2355at2759"/>
<dbReference type="InterPro" id="IPR027777">
    <property type="entry name" value="DCTN6"/>
</dbReference>
<proteinExistence type="inferred from homology"/>
<dbReference type="InterPro" id="IPR011004">
    <property type="entry name" value="Trimer_LpxA-like_sf"/>
</dbReference>
<comment type="subcellular location">
    <subcellularLocation>
        <location evidence="1">Cytoplasm</location>
        <location evidence="1">Cytoskeleton</location>
    </subcellularLocation>
</comment>
<accession>A0A9W8GB46</accession>
<comment type="caution">
    <text evidence="7">The sequence shown here is derived from an EMBL/GenBank/DDBJ whole genome shotgun (WGS) entry which is preliminary data.</text>
</comment>
<keyword evidence="5" id="KW-0206">Cytoskeleton</keyword>
<evidence type="ECO:0000313" key="7">
    <source>
        <dbReference type="EMBL" id="KAJ2678651.1"/>
    </source>
</evidence>
<protein>
    <recommendedName>
        <fullName evidence="3">Dynactin subunit 6</fullName>
    </recommendedName>
</protein>
<sequence length="177" mass="18870">MAQAVPDVVVTLLKIAPQALVCKNTTIEGDVQIGNGTVVHVGASILARKGPIIIGSNNIICERATIINNHSAPLTIGDENLIETDVLVAGRGMGHRNVVQVRGKVAGSSTLGNNCVVGATCTTDPDENVPDNTVLFGSPQSRRTRADGNTDHISTHKKHLEYIHEMLPRYNHIVEAE</sequence>
<dbReference type="AlphaFoldDB" id="A0A9W8GB46"/>
<dbReference type="Gene3D" id="2.160.10.10">
    <property type="entry name" value="Hexapeptide repeat proteins"/>
    <property type="match status" value="1"/>
</dbReference>
<name>A0A9W8GB46_9FUNG</name>
<evidence type="ECO:0000313" key="8">
    <source>
        <dbReference type="Proteomes" id="UP001151518"/>
    </source>
</evidence>
<organism evidence="7 8">
    <name type="scientific">Coemansia spiralis</name>
    <dbReference type="NCBI Taxonomy" id="417178"/>
    <lineage>
        <taxon>Eukaryota</taxon>
        <taxon>Fungi</taxon>
        <taxon>Fungi incertae sedis</taxon>
        <taxon>Zoopagomycota</taxon>
        <taxon>Kickxellomycotina</taxon>
        <taxon>Kickxellomycetes</taxon>
        <taxon>Kickxellales</taxon>
        <taxon>Kickxellaceae</taxon>
        <taxon>Coemansia</taxon>
    </lineage>
</organism>
<comment type="function">
    <text evidence="6">Part of the dynactin complex that activates the molecular motor dynein for ultra-processive transport along microtubules.</text>
</comment>
<evidence type="ECO:0000256" key="2">
    <source>
        <dbReference type="ARBA" id="ARBA00007719"/>
    </source>
</evidence>
<dbReference type="SUPFAM" id="SSF51161">
    <property type="entry name" value="Trimeric LpxA-like enzymes"/>
    <property type="match status" value="1"/>
</dbReference>
<evidence type="ECO:0000256" key="1">
    <source>
        <dbReference type="ARBA" id="ARBA00004245"/>
    </source>
</evidence>
<dbReference type="PANTHER" id="PTHR13072:SF0">
    <property type="entry name" value="DYNACTIN SUBUNIT 6"/>
    <property type="match status" value="1"/>
</dbReference>
<dbReference type="EMBL" id="JANBTW010000019">
    <property type="protein sequence ID" value="KAJ2678651.1"/>
    <property type="molecule type" value="Genomic_DNA"/>
</dbReference>
<comment type="similarity">
    <text evidence="2">Belongs to the dynactin subunits 5/6 family. Dynactin subunit 6 subfamily.</text>
</comment>
<reference evidence="7" key="1">
    <citation type="submission" date="2022-07" db="EMBL/GenBank/DDBJ databases">
        <title>Phylogenomic reconstructions and comparative analyses of Kickxellomycotina fungi.</title>
        <authorList>
            <person name="Reynolds N.K."/>
            <person name="Stajich J.E."/>
            <person name="Barry K."/>
            <person name="Grigoriev I.V."/>
            <person name="Crous P."/>
            <person name="Smith M.E."/>
        </authorList>
    </citation>
    <scope>NUCLEOTIDE SEQUENCE</scope>
    <source>
        <strain evidence="7">NRRL 3115</strain>
    </source>
</reference>
<dbReference type="PANTHER" id="PTHR13072">
    <property type="entry name" value="DYNACTIN 6"/>
    <property type="match status" value="1"/>
</dbReference>